<keyword evidence="1" id="KW-0812">Transmembrane</keyword>
<dbReference type="GO" id="GO:0030170">
    <property type="term" value="F:pyridoxal phosphate binding"/>
    <property type="evidence" value="ECO:0007669"/>
    <property type="project" value="InterPro"/>
</dbReference>
<dbReference type="Proteomes" id="UP000025227">
    <property type="component" value="Unplaced"/>
</dbReference>
<evidence type="ECO:0000313" key="4">
    <source>
        <dbReference type="WBParaSite" id="HCON_00109350-00001"/>
    </source>
</evidence>
<dbReference type="OrthoDB" id="17255at2759"/>
<feature type="transmembrane region" description="Helical" evidence="1">
    <location>
        <begin position="21"/>
        <end position="42"/>
    </location>
</feature>
<dbReference type="OMA" id="MFLVYNE"/>
<dbReference type="GO" id="GO:0003824">
    <property type="term" value="F:catalytic activity"/>
    <property type="evidence" value="ECO:0007669"/>
    <property type="project" value="InterPro"/>
</dbReference>
<dbReference type="PANTHER" id="PTHR36930:SF1">
    <property type="entry name" value="MOSC DOMAIN-CONTAINING PROTEIN"/>
    <property type="match status" value="1"/>
</dbReference>
<organism evidence="3 4">
    <name type="scientific">Haemonchus contortus</name>
    <name type="common">Barber pole worm</name>
    <dbReference type="NCBI Taxonomy" id="6289"/>
    <lineage>
        <taxon>Eukaryota</taxon>
        <taxon>Metazoa</taxon>
        <taxon>Ecdysozoa</taxon>
        <taxon>Nematoda</taxon>
        <taxon>Chromadorea</taxon>
        <taxon>Rhabditida</taxon>
        <taxon>Rhabditina</taxon>
        <taxon>Rhabditomorpha</taxon>
        <taxon>Strongyloidea</taxon>
        <taxon>Trichostrongylidae</taxon>
        <taxon>Haemonchus</taxon>
    </lineage>
</organism>
<keyword evidence="1" id="KW-0472">Membrane</keyword>
<keyword evidence="1" id="KW-1133">Transmembrane helix</keyword>
<name>A0A7I4YK75_HAECO</name>
<proteinExistence type="predicted"/>
<dbReference type="AlphaFoldDB" id="A0A7I4YK75"/>
<evidence type="ECO:0000256" key="1">
    <source>
        <dbReference type="SAM" id="Phobius"/>
    </source>
</evidence>
<dbReference type="PROSITE" id="PS51340">
    <property type="entry name" value="MOSC"/>
    <property type="match status" value="1"/>
</dbReference>
<evidence type="ECO:0000313" key="3">
    <source>
        <dbReference type="Proteomes" id="UP000025227"/>
    </source>
</evidence>
<dbReference type="Pfam" id="PF03476">
    <property type="entry name" value="MOSC_N"/>
    <property type="match status" value="1"/>
</dbReference>
<dbReference type="InterPro" id="IPR011037">
    <property type="entry name" value="Pyrv_Knase-like_insert_dom_sf"/>
</dbReference>
<dbReference type="InterPro" id="IPR005302">
    <property type="entry name" value="MoCF_Sase_C"/>
</dbReference>
<feature type="domain" description="MOSC" evidence="2">
    <location>
        <begin position="175"/>
        <end position="343"/>
    </location>
</feature>
<dbReference type="InterPro" id="IPR052716">
    <property type="entry name" value="MOSC_domain"/>
</dbReference>
<protein>
    <submittedName>
        <fullName evidence="4">MOSC domain-containing protein</fullName>
    </submittedName>
</protein>
<dbReference type="InterPro" id="IPR005303">
    <property type="entry name" value="MOCOS_middle"/>
</dbReference>
<dbReference type="Pfam" id="PF03473">
    <property type="entry name" value="MOSC"/>
    <property type="match status" value="1"/>
</dbReference>
<dbReference type="SUPFAM" id="SSF50800">
    <property type="entry name" value="PK beta-barrel domain-like"/>
    <property type="match status" value="1"/>
</dbReference>
<dbReference type="GO" id="GO:0030151">
    <property type="term" value="F:molybdenum ion binding"/>
    <property type="evidence" value="ECO:0007669"/>
    <property type="project" value="InterPro"/>
</dbReference>
<accession>A0A7I4YK75</accession>
<keyword evidence="3" id="KW-1185">Reference proteome</keyword>
<dbReference type="PANTHER" id="PTHR36930">
    <property type="entry name" value="METAL-SULFUR CLUSTER BIOSYNTHESIS PROTEINS YUAD-RELATED"/>
    <property type="match status" value="1"/>
</dbReference>
<sequence length="349" mass="39567">LLSPQFQTNSFQMFSEDKKQLIGIVGASVVTYAVASRLWSYLRSRPAPLVPIGIVKELYVYPVKSCKGISVFSFYCHELGPISAEHFDRRFIVIDGRTGRFYTGRQKPVMVTIECKIEDGILTLRSRDGNSAQVDLAEVSRNRVIRTATLHSKLRTDGLDCGDKAAEFFSKAIDEPDARLLMYEEGLFTERTCVTHPDWWNNNVPKRKDDCAYADLAPYMITTQASLDDLNAKLDRDVSSKNFRPVIVVDYCAPWDEDKWIDLQIGEARLQCFKPCTRCVFTTIDPSTGVMDNELQPLKKLRQFRLAPEGPMRQQFKDSPIFGVNAGVDKSGYIHVGQTVFARYKDSAF</sequence>
<reference evidence="4" key="1">
    <citation type="submission" date="2020-12" db="UniProtKB">
        <authorList>
            <consortium name="WormBaseParasite"/>
        </authorList>
    </citation>
    <scope>IDENTIFICATION</scope>
    <source>
        <strain evidence="4">MHco3</strain>
    </source>
</reference>
<dbReference type="SUPFAM" id="SSF141673">
    <property type="entry name" value="MOSC N-terminal domain-like"/>
    <property type="match status" value="1"/>
</dbReference>
<dbReference type="WBParaSite" id="HCON_00109350-00001">
    <property type="protein sequence ID" value="HCON_00109350-00001"/>
    <property type="gene ID" value="HCON_00109350"/>
</dbReference>
<evidence type="ECO:0000259" key="2">
    <source>
        <dbReference type="PROSITE" id="PS51340"/>
    </source>
</evidence>